<name>A0ABM7V7H2_9FLAO</name>
<dbReference type="PANTHER" id="PTHR30283">
    <property type="entry name" value="PEROXIDE STRESS RESPONSE PROTEIN YAAA"/>
    <property type="match status" value="1"/>
</dbReference>
<dbReference type="Pfam" id="PF03883">
    <property type="entry name" value="H2O2_YaaD"/>
    <property type="match status" value="1"/>
</dbReference>
<evidence type="ECO:0000313" key="3">
    <source>
        <dbReference type="Proteomes" id="UP001319867"/>
    </source>
</evidence>
<dbReference type="RefSeq" id="WP_229316887.1">
    <property type="nucleotide sequence ID" value="NZ_AP025184.1"/>
</dbReference>
<reference evidence="2 3" key="2">
    <citation type="journal article" date="2022" name="Microorganisms">
        <title>Complete Genome Sequences of Two Flavobacterium ammonificans Strains and a Flavobacterium ammoniigenes Strain of Ammonifying Bacterioplankton Isolated from Surface River Water.</title>
        <authorList>
            <person name="Suda W."/>
            <person name="Ogata Y."/>
            <person name="Shindo C."/>
            <person name="Watanabe K."/>
        </authorList>
    </citation>
    <scope>NUCLEOTIDE SEQUENCE [LARGE SCALE GENOMIC DNA]</scope>
    <source>
        <strain evidence="2 3">GENT5</strain>
    </source>
</reference>
<dbReference type="Proteomes" id="UP001319867">
    <property type="component" value="Chromosome"/>
</dbReference>
<gene>
    <name evidence="2" type="ORF">GENT5_18160</name>
</gene>
<organism evidence="2 3">
    <name type="scientific">Flavobacterium ammoniigenes</name>
    <dbReference type="NCBI Taxonomy" id="1751095"/>
    <lineage>
        <taxon>Bacteria</taxon>
        <taxon>Pseudomonadati</taxon>
        <taxon>Bacteroidota</taxon>
        <taxon>Flavobacteriia</taxon>
        <taxon>Flavobacteriales</taxon>
        <taxon>Flavobacteriaceae</taxon>
        <taxon>Flavobacterium</taxon>
    </lineage>
</organism>
<evidence type="ECO:0000313" key="2">
    <source>
        <dbReference type="EMBL" id="BDB55511.1"/>
    </source>
</evidence>
<dbReference type="EMBL" id="AP025184">
    <property type="protein sequence ID" value="BDB55511.1"/>
    <property type="molecule type" value="Genomic_DNA"/>
</dbReference>
<sequence>MKIVISPAKSLNFEKELPTTQFTQPSLLKESKKVHAVLKQKSPTELTDLMSISDKLADLNWQRNKAWKTPFNPTNSRPAVYAFDGEVYNGLDAYSIPLEKLDLLQERLRILSGLYGVLKPLDLMQAYRLEMGTKLPIGESKNLYDFWKKTVTASLNKELKKGELFVNLASNEYFSVIDTKALKVPVITPDFKDYKDGKLKMISFFAKKARGMMVRYIIDTNAETIEDLKGFNYEGYQFDANLSKGNHLVFTR</sequence>
<dbReference type="InterPro" id="IPR005583">
    <property type="entry name" value="YaaA"/>
</dbReference>
<dbReference type="PANTHER" id="PTHR30283:SF4">
    <property type="entry name" value="PEROXIDE STRESS RESISTANCE PROTEIN YAAA"/>
    <property type="match status" value="1"/>
</dbReference>
<reference evidence="2 3" key="1">
    <citation type="journal article" date="2022" name="Int. J. Syst. Evol. Microbiol.">
        <title>Flavobacterium ammonificans sp. nov. and Flavobacterium ammoniigenes sp. nov., ammonifying bacteria isolated from surface river water.</title>
        <authorList>
            <person name="Watanabe K."/>
            <person name="Kitamura T."/>
            <person name="Ogata Y."/>
            <person name="Shindo C."/>
            <person name="Suda W."/>
        </authorList>
    </citation>
    <scope>NUCLEOTIDE SEQUENCE [LARGE SCALE GENOMIC DNA]</scope>
    <source>
        <strain evidence="2 3">GENT5</strain>
    </source>
</reference>
<accession>A0ABM7V7H2</accession>
<dbReference type="HAMAP" id="MF_00652">
    <property type="entry name" value="UPF0246"/>
    <property type="match status" value="1"/>
</dbReference>
<protein>
    <recommendedName>
        <fullName evidence="1">UPF0246 protein GENT5_18160</fullName>
    </recommendedName>
</protein>
<proteinExistence type="inferred from homology"/>
<evidence type="ECO:0000256" key="1">
    <source>
        <dbReference type="HAMAP-Rule" id="MF_00652"/>
    </source>
</evidence>
<comment type="similarity">
    <text evidence="1">Belongs to the UPF0246 family.</text>
</comment>
<keyword evidence="3" id="KW-1185">Reference proteome</keyword>
<dbReference type="NCBIfam" id="NF002542">
    <property type="entry name" value="PRK02101.1-3"/>
    <property type="match status" value="1"/>
</dbReference>